<reference evidence="2" key="2">
    <citation type="submission" date="2013-08" db="EMBL/GenBank/DDBJ databases">
        <authorList>
            <person name="Salzberg S."/>
        </authorList>
    </citation>
    <scope>NUCLEOTIDE SEQUENCE</scope>
    <source>
        <strain evidence="2">PXO99A</strain>
    </source>
</reference>
<keyword evidence="1" id="KW-0812">Transmembrane</keyword>
<keyword evidence="1" id="KW-1133">Transmembrane helix</keyword>
<evidence type="ECO:0000313" key="2">
    <source>
        <dbReference type="EMBL" id="ACD59192.1"/>
    </source>
</evidence>
<organism evidence="2 4">
    <name type="scientific">Xanthomonas oryzae pv. oryzae (strain PXO99A)</name>
    <dbReference type="NCBI Taxonomy" id="360094"/>
    <lineage>
        <taxon>Bacteria</taxon>
        <taxon>Pseudomonadati</taxon>
        <taxon>Pseudomonadota</taxon>
        <taxon>Gammaproteobacteria</taxon>
        <taxon>Lysobacterales</taxon>
        <taxon>Lysobacteraceae</taxon>
        <taxon>Xanthomonas</taxon>
    </lineage>
</organism>
<dbReference type="EMBL" id="CP000967">
    <property type="protein sequence ID" value="ACD59192.1"/>
    <property type="molecule type" value="Genomic_DNA"/>
</dbReference>
<proteinExistence type="predicted"/>
<accession>A0A0J9WX18</accession>
<evidence type="ECO:0000313" key="4">
    <source>
        <dbReference type="Proteomes" id="UP000001740"/>
    </source>
</evidence>
<dbReference type="HOGENOM" id="CLU_2848803_0_0_6"/>
<dbReference type="KEGG" id="xop:PXO_00970"/>
<dbReference type="KEGG" id="xop:PXO_06196"/>
<sequence length="65" mass="6847">MGLAGDLLVDEVGFIPAIGLAVSLLLLLLCSCLAFAVRFSSSIPQRQAIRVKPHRGGAHGCARFL</sequence>
<dbReference type="EMBL" id="CP000967">
    <property type="protein sequence ID" value="ACD59384.1"/>
    <property type="molecule type" value="Genomic_DNA"/>
</dbReference>
<evidence type="ECO:0000313" key="3">
    <source>
        <dbReference type="EMBL" id="ACD59384.1"/>
    </source>
</evidence>
<dbReference type="Proteomes" id="UP000001740">
    <property type="component" value="Chromosome"/>
</dbReference>
<gene>
    <name evidence="2" type="ordered locus">PXO_00970</name>
    <name evidence="3" type="ordered locus">PXO_06196</name>
</gene>
<keyword evidence="1" id="KW-0472">Membrane</keyword>
<name>A0A0J9WX18_XANOP</name>
<reference evidence="2 4" key="1">
    <citation type="journal article" date="2008" name="BMC Genomics">
        <title>Genome sequence and rapid evolution of the rice pathogen Xanthomonas oryzae pv. oryzae PXO99A.</title>
        <authorList>
            <person name="Salzberg S.L."/>
            <person name="Sommer D.D."/>
            <person name="Schatz M.C."/>
            <person name="Phillippy A.M."/>
            <person name="Rabinowicz P.D."/>
            <person name="Tsuge S."/>
            <person name="Furutani A."/>
            <person name="Ochiai H."/>
            <person name="Delcher A.L."/>
            <person name="Kelley D."/>
            <person name="Madupu R."/>
            <person name="Puiu D."/>
            <person name="Radune D."/>
            <person name="Shumway M."/>
            <person name="Trapnell C."/>
            <person name="Aparna G."/>
            <person name="Jha G."/>
            <person name="Pandey A."/>
            <person name="Patil P.B."/>
            <person name="Ishihara H."/>
            <person name="Meyer D.F."/>
            <person name="Szurek B."/>
            <person name="Verdier V."/>
            <person name="Koebnik R."/>
            <person name="Dow J.M."/>
            <person name="Ryan R.P."/>
            <person name="Hirata H."/>
            <person name="Tsuyumu S."/>
            <person name="Won Lee S."/>
            <person name="Seo Y.S."/>
            <person name="Sriariyanum M."/>
            <person name="Ronald P.C."/>
            <person name="Sonti R.V."/>
            <person name="Van Sluys M.A."/>
            <person name="Leach J.E."/>
            <person name="White F.F."/>
            <person name="Bogdanove A.J."/>
        </authorList>
    </citation>
    <scope>NUCLEOTIDE SEQUENCE [LARGE SCALE GENOMIC DNA]</scope>
    <source>
        <strain evidence="2 4">PXO99A</strain>
    </source>
</reference>
<evidence type="ECO:0000256" key="1">
    <source>
        <dbReference type="SAM" id="Phobius"/>
    </source>
</evidence>
<reference evidence="2" key="3">
    <citation type="submission" date="2015-06" db="EMBL/GenBank/DDBJ databases">
        <authorList>
            <person name="Booher N.J."/>
            <person name="Carpenter S.C.D."/>
            <person name="Sebra R.P."/>
            <person name="Wang L."/>
            <person name="Salzberg S.L."/>
            <person name="Leach J.E."/>
            <person name="Bogdanove A.J."/>
        </authorList>
    </citation>
    <scope>NUCLEOTIDE SEQUENCE</scope>
    <source>
        <strain evidence="2">PXO99A</strain>
    </source>
</reference>
<protein>
    <submittedName>
        <fullName evidence="2">Uncharacterized protein</fullName>
    </submittedName>
</protein>
<feature type="transmembrane region" description="Helical" evidence="1">
    <location>
        <begin position="12"/>
        <end position="37"/>
    </location>
</feature>
<dbReference type="AlphaFoldDB" id="A0A0J9WX18"/>